<dbReference type="EMBL" id="JARKIK010000073">
    <property type="protein sequence ID" value="KAK8728023.1"/>
    <property type="molecule type" value="Genomic_DNA"/>
</dbReference>
<dbReference type="Gene3D" id="1.20.58.80">
    <property type="entry name" value="Phosphotransferase system, lactose/cellobiose-type IIA subunit"/>
    <property type="match status" value="1"/>
</dbReference>
<evidence type="ECO:0000313" key="7">
    <source>
        <dbReference type="EMBL" id="KAK8728023.1"/>
    </source>
</evidence>
<dbReference type="Gene3D" id="3.90.70.10">
    <property type="entry name" value="Cysteine proteinases"/>
    <property type="match status" value="1"/>
</dbReference>
<dbReference type="GO" id="GO:0004843">
    <property type="term" value="F:cysteine-type deubiquitinase activity"/>
    <property type="evidence" value="ECO:0007669"/>
    <property type="project" value="UniProtKB-EC"/>
</dbReference>
<dbReference type="InterPro" id="IPR050185">
    <property type="entry name" value="Ub_carboxyl-term_hydrolase"/>
</dbReference>
<dbReference type="InterPro" id="IPR036873">
    <property type="entry name" value="Rhodanese-like_dom_sf"/>
</dbReference>
<sequence length="1069" mass="123434">MGEKGLSRPLYMAKSVQELNTNVQEIPKASPKLLVNTAKRVLNEADSLDRIKDEEKAYVLYMRYFSIVLTIQNHDDYKKNKKYYDGLLDPKTTVKVITRAEELQESLNRRYEFASSALKAEKLELEKRALEKLEQAEKEKQTKKVAQTAKSTTPSMTNGLVEEEGFIACSRLYSLMKEKCSTYFILDTRPREDFSASQMTLPNVINISEEMLNPGLTAGRIGSELDDPACSLWIKLRHSVDYLILVDWETDSLPLPAPLKTLVDAMVKWDPGKQYKSSPWVLQGGYEMWQLMYPIYTTNPRAEHRNRATVKFQEPVSLNFEYPDLDKAFLITPSPSPQKPQVVPPDTRPAVSPSFKRATKPVVTEELMDSKNNNKNSNIDSSQVYNNVSTAEGSPFKVAVDSKVNNWDVKDSNKAVDYQKTRKVIHFADKVDNIPSIPSRSLKPRELLANLTAKKMEMDKEQEILEESMKVEEDTLKKIEEMEATTTKRETAHDEQSRAQLQQTEDRLQEEINKLQAKSSEMEERYNKIHKQNEELWRMVNLALSGQLNNLNLGPSVQSELDAEAPLQKEEQEHLQKQEDKRRILQEQVERMRKERKAKEKKLREQAEKEMLLNEQKAREAEIERRKLEERRSRVDAETRSSRAKGTTGDTYMTKLRGSPRSSPIRGGSNLKRSHSAFNLSQLEDDDDKMVSGTAMPNFDRGLKPLGVPQRRNINAARQRNFEPKYGRVLPARTGLKNFGNTCYMNSIIQCLNNTTPLVKYFIEGTYSSDINPNSKCRGEIAEELGAAVNALWSGQYRSIAMRDLKSVVGHYHKPFQGYDQQDSHEFLIKLMDWLHEDLNKVTGKKPPMKEQNYDNLPDYAAAEKRIEEIRCQDQSIIYYLFHGLHRSVIVCGTCYHRSLTFEPFSILSLSFPSSSRCSLRDMLHHFYKETNIEYKCSKCKKMRNCTRKLDIWKLPPILILHLNRFEHDVLMKKQQNFVDFPLDNLDLSKHCGINNRYTKYDLYGVSNHYGTMDGGHYTAFCKSSHNKQWYKFDDHEVYDISRDTVKSSAAYLLFYEASNMNIKVSSCM</sequence>
<evidence type="ECO:0000259" key="6">
    <source>
        <dbReference type="PROSITE" id="PS50235"/>
    </source>
</evidence>
<feature type="region of interest" description="Disordered" evidence="5">
    <location>
        <begin position="617"/>
        <end position="674"/>
    </location>
</feature>
<dbReference type="SUPFAM" id="SSF140856">
    <property type="entry name" value="USP8 N-terminal domain-like"/>
    <property type="match status" value="1"/>
</dbReference>
<protein>
    <recommendedName>
        <fullName evidence="3">ubiquitinyl hydrolase 1</fullName>
        <ecNumber evidence="3">3.4.19.12</ecNumber>
    </recommendedName>
</protein>
<dbReference type="GO" id="GO:0016579">
    <property type="term" value="P:protein deubiquitination"/>
    <property type="evidence" value="ECO:0007669"/>
    <property type="project" value="InterPro"/>
</dbReference>
<dbReference type="Gene3D" id="3.40.250.10">
    <property type="entry name" value="Rhodanese-like domain"/>
    <property type="match status" value="1"/>
</dbReference>
<dbReference type="PANTHER" id="PTHR21646">
    <property type="entry name" value="UBIQUITIN CARBOXYL-TERMINAL HYDROLASE"/>
    <property type="match status" value="1"/>
</dbReference>
<dbReference type="EC" id="3.4.19.12" evidence="3"/>
<feature type="compositionally biased region" description="Pro residues" evidence="5">
    <location>
        <begin position="334"/>
        <end position="347"/>
    </location>
</feature>
<dbReference type="PANTHER" id="PTHR21646:SF46">
    <property type="entry name" value="UBIQUITIN CARBOXYL-TERMINAL HYDROLASE"/>
    <property type="match status" value="1"/>
</dbReference>
<feature type="compositionally biased region" description="Basic and acidic residues" evidence="5">
    <location>
        <begin position="567"/>
        <end position="581"/>
    </location>
</feature>
<dbReference type="SUPFAM" id="SSF54001">
    <property type="entry name" value="Cysteine proteinases"/>
    <property type="match status" value="1"/>
</dbReference>
<feature type="region of interest" description="Disordered" evidence="5">
    <location>
        <begin position="485"/>
        <end position="507"/>
    </location>
</feature>
<evidence type="ECO:0000313" key="8">
    <source>
        <dbReference type="Proteomes" id="UP001445076"/>
    </source>
</evidence>
<feature type="compositionally biased region" description="Basic and acidic residues" evidence="5">
    <location>
        <begin position="485"/>
        <end position="497"/>
    </location>
</feature>
<reference evidence="7 8" key="1">
    <citation type="journal article" date="2024" name="BMC Genomics">
        <title>Genome assembly of redclaw crayfish (Cherax quadricarinatus) provides insights into its immune adaptation and hypoxia tolerance.</title>
        <authorList>
            <person name="Liu Z."/>
            <person name="Zheng J."/>
            <person name="Li H."/>
            <person name="Fang K."/>
            <person name="Wang S."/>
            <person name="He J."/>
            <person name="Zhou D."/>
            <person name="Weng S."/>
            <person name="Chi M."/>
            <person name="Gu Z."/>
            <person name="He J."/>
            <person name="Li F."/>
            <person name="Wang M."/>
        </authorList>
    </citation>
    <scope>NUCLEOTIDE SEQUENCE [LARGE SCALE GENOMIC DNA]</scope>
    <source>
        <strain evidence="7">ZL_2023a</strain>
    </source>
</reference>
<dbReference type="Proteomes" id="UP001445076">
    <property type="component" value="Unassembled WGS sequence"/>
</dbReference>
<dbReference type="InterPro" id="IPR015063">
    <property type="entry name" value="USP8_dimer"/>
</dbReference>
<evidence type="ECO:0000256" key="5">
    <source>
        <dbReference type="SAM" id="MobiDB-lite"/>
    </source>
</evidence>
<comment type="similarity">
    <text evidence="2">Belongs to the peptidase C19 family.</text>
</comment>
<organism evidence="7 8">
    <name type="scientific">Cherax quadricarinatus</name>
    <name type="common">Australian red claw crayfish</name>
    <dbReference type="NCBI Taxonomy" id="27406"/>
    <lineage>
        <taxon>Eukaryota</taxon>
        <taxon>Metazoa</taxon>
        <taxon>Ecdysozoa</taxon>
        <taxon>Arthropoda</taxon>
        <taxon>Crustacea</taxon>
        <taxon>Multicrustacea</taxon>
        <taxon>Malacostraca</taxon>
        <taxon>Eumalacostraca</taxon>
        <taxon>Eucarida</taxon>
        <taxon>Decapoda</taxon>
        <taxon>Pleocyemata</taxon>
        <taxon>Astacidea</taxon>
        <taxon>Parastacoidea</taxon>
        <taxon>Parastacidae</taxon>
        <taxon>Cherax</taxon>
    </lineage>
</organism>
<feature type="region of interest" description="Disordered" evidence="5">
    <location>
        <begin position="334"/>
        <end position="356"/>
    </location>
</feature>
<comment type="caution">
    <text evidence="7">The sequence shown here is derived from an EMBL/GenBank/DDBJ whole genome shotgun (WGS) entry which is preliminary data.</text>
</comment>
<name>A0AAW0WAC8_CHEQU</name>
<evidence type="ECO:0000256" key="2">
    <source>
        <dbReference type="ARBA" id="ARBA00009085"/>
    </source>
</evidence>
<evidence type="ECO:0000256" key="1">
    <source>
        <dbReference type="ARBA" id="ARBA00000707"/>
    </source>
</evidence>
<dbReference type="PROSITE" id="PS00972">
    <property type="entry name" value="USP_1"/>
    <property type="match status" value="1"/>
</dbReference>
<dbReference type="PROSITE" id="PS50235">
    <property type="entry name" value="USP_3"/>
    <property type="match status" value="1"/>
</dbReference>
<dbReference type="InterPro" id="IPR001394">
    <property type="entry name" value="Peptidase_C19_UCH"/>
</dbReference>
<feature type="domain" description="USP" evidence="6">
    <location>
        <begin position="734"/>
        <end position="1059"/>
    </location>
</feature>
<accession>A0AAW0WAC8</accession>
<evidence type="ECO:0000256" key="3">
    <source>
        <dbReference type="ARBA" id="ARBA00012759"/>
    </source>
</evidence>
<feature type="compositionally biased region" description="Basic and acidic residues" evidence="5">
    <location>
        <begin position="617"/>
        <end position="641"/>
    </location>
</feature>
<dbReference type="Pfam" id="PF00443">
    <property type="entry name" value="UCH"/>
    <property type="match status" value="1"/>
</dbReference>
<dbReference type="CDD" id="cd02674">
    <property type="entry name" value="Peptidase_C19R"/>
    <property type="match status" value="1"/>
</dbReference>
<proteinExistence type="inferred from homology"/>
<evidence type="ECO:0000256" key="4">
    <source>
        <dbReference type="SAM" id="Coils"/>
    </source>
</evidence>
<keyword evidence="8" id="KW-1185">Reference proteome</keyword>
<keyword evidence="4" id="KW-0175">Coiled coil</keyword>
<dbReference type="SUPFAM" id="SSF52821">
    <property type="entry name" value="Rhodanese/Cell cycle control phosphatase"/>
    <property type="match status" value="1"/>
</dbReference>
<feature type="coiled-coil region" evidence="4">
    <location>
        <begin position="119"/>
        <end position="150"/>
    </location>
</feature>
<dbReference type="InterPro" id="IPR038765">
    <property type="entry name" value="Papain-like_cys_pep_sf"/>
</dbReference>
<gene>
    <name evidence="7" type="ORF">OTU49_009344</name>
</gene>
<dbReference type="InterPro" id="IPR028889">
    <property type="entry name" value="USP"/>
</dbReference>
<feature type="compositionally biased region" description="Low complexity" evidence="5">
    <location>
        <begin position="657"/>
        <end position="669"/>
    </location>
</feature>
<dbReference type="PROSITE" id="PS00973">
    <property type="entry name" value="USP_2"/>
    <property type="match status" value="1"/>
</dbReference>
<comment type="catalytic activity">
    <reaction evidence="1">
        <text>Thiol-dependent hydrolysis of ester, thioester, amide, peptide and isopeptide bonds formed by the C-terminal Gly of ubiquitin (a 76-residue protein attached to proteins as an intracellular targeting signal).</text>
        <dbReference type="EC" id="3.4.19.12"/>
    </reaction>
</comment>
<dbReference type="Pfam" id="PF08969">
    <property type="entry name" value="USP8_dimer"/>
    <property type="match status" value="1"/>
</dbReference>
<dbReference type="AlphaFoldDB" id="A0AAW0WAC8"/>
<dbReference type="InterPro" id="IPR018200">
    <property type="entry name" value="USP_CS"/>
</dbReference>
<feature type="region of interest" description="Disordered" evidence="5">
    <location>
        <begin position="560"/>
        <end position="581"/>
    </location>
</feature>